<dbReference type="InterPro" id="IPR011527">
    <property type="entry name" value="ABC1_TM_dom"/>
</dbReference>
<feature type="domain" description="ABC transporter" evidence="8">
    <location>
        <begin position="332"/>
        <end position="560"/>
    </location>
</feature>
<dbReference type="PROSITE" id="PS00211">
    <property type="entry name" value="ABC_TRANSPORTER_1"/>
    <property type="match status" value="1"/>
</dbReference>
<protein>
    <submittedName>
        <fullName evidence="10">Thiol reductant ABC exporter subunit CydC</fullName>
    </submittedName>
</protein>
<reference evidence="10 11" key="1">
    <citation type="submission" date="2024-04" db="EMBL/GenBank/DDBJ databases">
        <authorList>
            <person name="Wu Y.S."/>
            <person name="Zhang L."/>
        </authorList>
    </citation>
    <scope>NUCLEOTIDE SEQUENCE [LARGE SCALE GENOMIC DNA]</scope>
    <source>
        <strain evidence="10 11">KG-01</strain>
    </source>
</reference>
<keyword evidence="11" id="KW-1185">Reference proteome</keyword>
<evidence type="ECO:0000256" key="6">
    <source>
        <dbReference type="ARBA" id="ARBA00023136"/>
    </source>
</evidence>
<dbReference type="Proteomes" id="UP001398420">
    <property type="component" value="Unassembled WGS sequence"/>
</dbReference>
<dbReference type="Pfam" id="PF00005">
    <property type="entry name" value="ABC_tran"/>
    <property type="match status" value="1"/>
</dbReference>
<comment type="subcellular location">
    <subcellularLocation>
        <location evidence="1">Cell membrane</location>
        <topology evidence="1">Multi-pass membrane protein</topology>
    </subcellularLocation>
</comment>
<dbReference type="InterPro" id="IPR003439">
    <property type="entry name" value="ABC_transporter-like_ATP-bd"/>
</dbReference>
<feature type="transmembrane region" description="Helical" evidence="7">
    <location>
        <begin position="14"/>
        <end position="41"/>
    </location>
</feature>
<evidence type="ECO:0000259" key="9">
    <source>
        <dbReference type="PROSITE" id="PS50929"/>
    </source>
</evidence>
<dbReference type="InterPro" id="IPR027417">
    <property type="entry name" value="P-loop_NTPase"/>
</dbReference>
<feature type="transmembrane region" description="Helical" evidence="7">
    <location>
        <begin position="270"/>
        <end position="296"/>
    </location>
</feature>
<evidence type="ECO:0000259" key="8">
    <source>
        <dbReference type="PROSITE" id="PS50893"/>
    </source>
</evidence>
<dbReference type="PROSITE" id="PS50893">
    <property type="entry name" value="ABC_TRANSPORTER_2"/>
    <property type="match status" value="1"/>
</dbReference>
<feature type="domain" description="ABC transmembrane type-1" evidence="9">
    <location>
        <begin position="16"/>
        <end position="285"/>
    </location>
</feature>
<keyword evidence="6 7" id="KW-0472">Membrane</keyword>
<dbReference type="InterPro" id="IPR039421">
    <property type="entry name" value="Type_1_exporter"/>
</dbReference>
<dbReference type="Gene3D" id="1.20.1560.10">
    <property type="entry name" value="ABC transporter type 1, transmembrane domain"/>
    <property type="match status" value="1"/>
</dbReference>
<dbReference type="SUPFAM" id="SSF90123">
    <property type="entry name" value="ABC transporter transmembrane region"/>
    <property type="match status" value="1"/>
</dbReference>
<organism evidence="10 11">
    <name type="scientific">Kurthia gibsonii</name>
    <dbReference type="NCBI Taxonomy" id="33946"/>
    <lineage>
        <taxon>Bacteria</taxon>
        <taxon>Bacillati</taxon>
        <taxon>Bacillota</taxon>
        <taxon>Bacilli</taxon>
        <taxon>Bacillales</taxon>
        <taxon>Caryophanaceae</taxon>
        <taxon>Kurthia</taxon>
    </lineage>
</organism>
<evidence type="ECO:0000256" key="4">
    <source>
        <dbReference type="ARBA" id="ARBA00022840"/>
    </source>
</evidence>
<keyword evidence="2 7" id="KW-0812">Transmembrane</keyword>
<dbReference type="InterPro" id="IPR017871">
    <property type="entry name" value="ABC_transporter-like_CS"/>
</dbReference>
<dbReference type="PANTHER" id="PTHR24221">
    <property type="entry name" value="ATP-BINDING CASSETTE SUB-FAMILY B"/>
    <property type="match status" value="1"/>
</dbReference>
<evidence type="ECO:0000256" key="3">
    <source>
        <dbReference type="ARBA" id="ARBA00022741"/>
    </source>
</evidence>
<dbReference type="Gene3D" id="3.40.50.300">
    <property type="entry name" value="P-loop containing nucleotide triphosphate hydrolases"/>
    <property type="match status" value="1"/>
</dbReference>
<feature type="transmembrane region" description="Helical" evidence="7">
    <location>
        <begin position="153"/>
        <end position="173"/>
    </location>
</feature>
<dbReference type="PROSITE" id="PS50929">
    <property type="entry name" value="ABC_TM1F"/>
    <property type="match status" value="1"/>
</dbReference>
<feature type="transmembrane region" description="Helical" evidence="7">
    <location>
        <begin position="242"/>
        <end position="264"/>
    </location>
</feature>
<dbReference type="NCBIfam" id="TIGR02868">
    <property type="entry name" value="CydC"/>
    <property type="match status" value="1"/>
</dbReference>
<sequence>MKVLVNLVMQERKAVLISILLGSIGGITAAGLFAMSGYIISEASLKPPLYVILILAACLKLFGIAKSVSRYFERVVSHEGTLRILSNIRMTFYDQLERLAPRIFTKYRSGDLLSRIVSDVESLQNFFLRVFYPPIVLAIVFIFTIFFTMFYSVWIALVILVSLILTAVVIPTLRTKRHEKVGQHKLEKRAALSTEMTEVLYGYRDLTISHTLHEQMDEVAAIADAYAEEQHKESKALIRDQALNAFVSMLTVASVLVIGAYFVTTGSLNGLYLAMLVLITLTVFDLAIPMALVPTFEKESDQAMTRLQMIEQEDFGKETDVGTFIKKQPFSIAFQDVSFRYEGQAEDTLQHIQFMALQGSRTAIVGASGSGKSTIFQLMLDLYNPTSGQIRIAGQPLEEIQSEDLWKKTTVLLQQNHFFYGTIRDNLRIAKPIATDEELDYVLKEMELDFDLNMQVLEHGENLSGGEKQRLALGRMWLKNTSVWLLDEPFSALDPATTKRLHHKLIQKTKGKTVVMISHRLQGLEQMDQILVVDEGRIAEVGTHADLIEQQGIYYHLKQIDEHVLQE</sequence>
<gene>
    <name evidence="10" type="primary">cydC</name>
    <name evidence="10" type="ORF">AAF454_09170</name>
</gene>
<keyword evidence="5 7" id="KW-1133">Transmembrane helix</keyword>
<keyword evidence="3" id="KW-0547">Nucleotide-binding</keyword>
<dbReference type="CDD" id="cd18585">
    <property type="entry name" value="ABC_6TM_CydC"/>
    <property type="match status" value="1"/>
</dbReference>
<dbReference type="PANTHER" id="PTHR24221:SF653">
    <property type="entry name" value="TRANSPORT ATP-BINDING PROTEIN CYDC"/>
    <property type="match status" value="1"/>
</dbReference>
<evidence type="ECO:0000256" key="5">
    <source>
        <dbReference type="ARBA" id="ARBA00022989"/>
    </source>
</evidence>
<accession>A0ABU9LKN1</accession>
<dbReference type="CDD" id="cd03228">
    <property type="entry name" value="ABCC_MRP_Like"/>
    <property type="match status" value="1"/>
</dbReference>
<dbReference type="SMART" id="SM00382">
    <property type="entry name" value="AAA"/>
    <property type="match status" value="1"/>
</dbReference>
<comment type="caution">
    <text evidence="10">The sequence shown here is derived from an EMBL/GenBank/DDBJ whole genome shotgun (WGS) entry which is preliminary data.</text>
</comment>
<proteinExistence type="predicted"/>
<dbReference type="Pfam" id="PF00664">
    <property type="entry name" value="ABC_membrane"/>
    <property type="match status" value="1"/>
</dbReference>
<dbReference type="RefSeq" id="WP_342302957.1">
    <property type="nucleotide sequence ID" value="NZ_JBCEWA010000006.1"/>
</dbReference>
<keyword evidence="4" id="KW-0067">ATP-binding</keyword>
<dbReference type="SUPFAM" id="SSF52540">
    <property type="entry name" value="P-loop containing nucleoside triphosphate hydrolases"/>
    <property type="match status" value="1"/>
</dbReference>
<evidence type="ECO:0000256" key="7">
    <source>
        <dbReference type="SAM" id="Phobius"/>
    </source>
</evidence>
<dbReference type="InterPro" id="IPR014223">
    <property type="entry name" value="ABC_CydC/D"/>
</dbReference>
<dbReference type="EMBL" id="JBCEWA010000006">
    <property type="protein sequence ID" value="MEL5988572.1"/>
    <property type="molecule type" value="Genomic_DNA"/>
</dbReference>
<evidence type="ECO:0000313" key="11">
    <source>
        <dbReference type="Proteomes" id="UP001398420"/>
    </source>
</evidence>
<dbReference type="InterPro" id="IPR036640">
    <property type="entry name" value="ABC1_TM_sf"/>
</dbReference>
<feature type="transmembrane region" description="Helical" evidence="7">
    <location>
        <begin position="126"/>
        <end position="147"/>
    </location>
</feature>
<name>A0ABU9LKN1_9BACL</name>
<dbReference type="InterPro" id="IPR003593">
    <property type="entry name" value="AAA+_ATPase"/>
</dbReference>
<evidence type="ECO:0000313" key="10">
    <source>
        <dbReference type="EMBL" id="MEL5988572.1"/>
    </source>
</evidence>
<feature type="transmembrane region" description="Helical" evidence="7">
    <location>
        <begin position="47"/>
        <end position="65"/>
    </location>
</feature>
<evidence type="ECO:0000256" key="2">
    <source>
        <dbReference type="ARBA" id="ARBA00022692"/>
    </source>
</evidence>
<evidence type="ECO:0000256" key="1">
    <source>
        <dbReference type="ARBA" id="ARBA00004651"/>
    </source>
</evidence>